<name>A0ABT0RP52_9SPHN</name>
<accession>A0ABT0RP52</accession>
<dbReference type="RefSeq" id="WP_249848842.1">
    <property type="nucleotide sequence ID" value="NZ_JAMGBD010000002.1"/>
</dbReference>
<feature type="chain" id="PRO_5046702456" evidence="1">
    <location>
        <begin position="26"/>
        <end position="612"/>
    </location>
</feature>
<gene>
    <name evidence="2" type="ORF">LZ536_11055</name>
</gene>
<reference evidence="2" key="1">
    <citation type="submission" date="2022-05" db="EMBL/GenBank/DDBJ databases">
        <authorList>
            <person name="Jo J.-H."/>
            <person name="Im W.-T."/>
        </authorList>
    </citation>
    <scope>NUCLEOTIDE SEQUENCE</scope>
    <source>
        <strain evidence="2">SE158</strain>
    </source>
</reference>
<dbReference type="Pfam" id="PF05960">
    <property type="entry name" value="DUF885"/>
    <property type="match status" value="1"/>
</dbReference>
<protein>
    <submittedName>
        <fullName evidence="2">DUF885 family protein</fullName>
    </submittedName>
</protein>
<dbReference type="InterPro" id="IPR006311">
    <property type="entry name" value="TAT_signal"/>
</dbReference>
<dbReference type="PANTHER" id="PTHR33361">
    <property type="entry name" value="GLR0591 PROTEIN"/>
    <property type="match status" value="1"/>
</dbReference>
<dbReference type="PANTHER" id="PTHR33361:SF2">
    <property type="entry name" value="DUF885 DOMAIN-CONTAINING PROTEIN"/>
    <property type="match status" value="1"/>
</dbReference>
<feature type="signal peptide" evidence="1">
    <location>
        <begin position="1"/>
        <end position="25"/>
    </location>
</feature>
<keyword evidence="3" id="KW-1185">Reference proteome</keyword>
<dbReference type="EMBL" id="JAMGBD010000002">
    <property type="protein sequence ID" value="MCL6684431.1"/>
    <property type="molecule type" value="Genomic_DNA"/>
</dbReference>
<dbReference type="Proteomes" id="UP001165363">
    <property type="component" value="Unassembled WGS sequence"/>
</dbReference>
<evidence type="ECO:0000256" key="1">
    <source>
        <dbReference type="SAM" id="SignalP"/>
    </source>
</evidence>
<comment type="caution">
    <text evidence="2">The sequence shown here is derived from an EMBL/GenBank/DDBJ whole genome shotgun (WGS) entry which is preliminary data.</text>
</comment>
<keyword evidence="1" id="KW-0732">Signal</keyword>
<evidence type="ECO:0000313" key="2">
    <source>
        <dbReference type="EMBL" id="MCL6684431.1"/>
    </source>
</evidence>
<dbReference type="PROSITE" id="PS51318">
    <property type="entry name" value="TAT"/>
    <property type="match status" value="1"/>
</dbReference>
<sequence length="612" mass="66498">MDRRQFLTTSSIAAATALVPAAVKAATQAAVPAANGDAKLNAVFEDIFQDRVKRNPEFATSLGLDKGPLAHLKSELDVRPAAHARKEDLALAKKNLAAIKSVPPASLSDSGKLNRDVVVYQLETGITAAEKFNIDSVQRPYPIFQQGGAYFSTPDFLNSAHTIENAADAEAYLSRLALVGKEFDNDTENQREQAARGFLAPAWSIDLTLGQMRKLREPAPEANTMVDSIVKRAAAKGIAGDWQARAAKIVADSVYPALDRQIAMMEKLKPTTRPGDGAQRLPGGDAIYAAALAQATTTNFTPDEVHRMGLSQVADLTAQLEAILTAAGLTKGTVGERLNALNRDPAQLYPDTPAGRAELLASLNAGVKDMYARLPRDFATLPNAPLEIRAVPVEIQDGASNGYYRRAALDNSRPAIYFINLKDVGDWPKYSLPTLSYHEGVPGHHLQISISQESKDIPTLRKIGGFSAYSEGWALYAEQVADELGAYANDPIGRAGMLQSYLFRATRLVVDTGLHSKGWSREKATDYMVGTTGFARPRTQREVERYCTQIGQACSYKVGHMAWIRARTEAQKALGAKFDIKQFHEVLRDGAMPLAILEQRIRARTQAALRGA</sequence>
<proteinExistence type="predicted"/>
<dbReference type="InterPro" id="IPR010281">
    <property type="entry name" value="DUF885"/>
</dbReference>
<organism evidence="2 3">
    <name type="scientific">Sphingomonas alba</name>
    <dbReference type="NCBI Taxonomy" id="2908208"/>
    <lineage>
        <taxon>Bacteria</taxon>
        <taxon>Pseudomonadati</taxon>
        <taxon>Pseudomonadota</taxon>
        <taxon>Alphaproteobacteria</taxon>
        <taxon>Sphingomonadales</taxon>
        <taxon>Sphingomonadaceae</taxon>
        <taxon>Sphingomonas</taxon>
    </lineage>
</organism>
<evidence type="ECO:0000313" key="3">
    <source>
        <dbReference type="Proteomes" id="UP001165363"/>
    </source>
</evidence>